<sequence length="47" mass="5307">MMEYDEVIPAKYLGFNLSHISLDLAAGENFAAVNVAVKSAREWHREL</sequence>
<protein>
    <submittedName>
        <fullName evidence="1">Uncharacterized protein</fullName>
    </submittedName>
</protein>
<organism evidence="1">
    <name type="scientific">Rhizophora mucronata</name>
    <name type="common">Asiatic mangrove</name>
    <dbReference type="NCBI Taxonomy" id="61149"/>
    <lineage>
        <taxon>Eukaryota</taxon>
        <taxon>Viridiplantae</taxon>
        <taxon>Streptophyta</taxon>
        <taxon>Embryophyta</taxon>
        <taxon>Tracheophyta</taxon>
        <taxon>Spermatophyta</taxon>
        <taxon>Magnoliopsida</taxon>
        <taxon>eudicotyledons</taxon>
        <taxon>Gunneridae</taxon>
        <taxon>Pentapetalae</taxon>
        <taxon>rosids</taxon>
        <taxon>fabids</taxon>
        <taxon>Malpighiales</taxon>
        <taxon>Rhizophoraceae</taxon>
        <taxon>Rhizophora</taxon>
    </lineage>
</organism>
<dbReference type="EMBL" id="GGEC01082256">
    <property type="protein sequence ID" value="MBX62740.1"/>
    <property type="molecule type" value="Transcribed_RNA"/>
</dbReference>
<evidence type="ECO:0000313" key="1">
    <source>
        <dbReference type="EMBL" id="MBX62740.1"/>
    </source>
</evidence>
<proteinExistence type="predicted"/>
<accession>A0A2P2Q713</accession>
<reference evidence="1" key="1">
    <citation type="submission" date="2018-02" db="EMBL/GenBank/DDBJ databases">
        <title>Rhizophora mucronata_Transcriptome.</title>
        <authorList>
            <person name="Meera S.P."/>
            <person name="Sreeshan A."/>
            <person name="Augustine A."/>
        </authorList>
    </citation>
    <scope>NUCLEOTIDE SEQUENCE</scope>
    <source>
        <tissue evidence="1">Leaf</tissue>
    </source>
</reference>
<dbReference type="AlphaFoldDB" id="A0A2P2Q713"/>
<name>A0A2P2Q713_RHIMU</name>